<feature type="transmembrane region" description="Helical" evidence="5">
    <location>
        <begin position="318"/>
        <end position="337"/>
    </location>
</feature>
<keyword evidence="5" id="KW-0407">Ion channel</keyword>
<feature type="compositionally biased region" description="Basic and acidic residues" evidence="6">
    <location>
        <begin position="354"/>
        <end position="364"/>
    </location>
</feature>
<dbReference type="PANTHER" id="PTHR18945">
    <property type="entry name" value="NEUROTRANSMITTER GATED ION CHANNEL"/>
    <property type="match status" value="1"/>
</dbReference>
<dbReference type="InterPro" id="IPR018000">
    <property type="entry name" value="Neurotransmitter_ion_chnl_CS"/>
</dbReference>
<dbReference type="InterPro" id="IPR006202">
    <property type="entry name" value="Neur_chan_lig-bd"/>
</dbReference>
<keyword evidence="5" id="KW-0406">Ion transport</keyword>
<name>A0A8S1HVI5_9PELO</name>
<dbReference type="PROSITE" id="PS00236">
    <property type="entry name" value="NEUROTR_ION_CHANNEL"/>
    <property type="match status" value="1"/>
</dbReference>
<reference evidence="8" key="1">
    <citation type="submission" date="2020-10" db="EMBL/GenBank/DDBJ databases">
        <authorList>
            <person name="Kikuchi T."/>
        </authorList>
    </citation>
    <scope>NUCLEOTIDE SEQUENCE</scope>
    <source>
        <strain evidence="8">NKZ352</strain>
    </source>
</reference>
<evidence type="ECO:0000256" key="3">
    <source>
        <dbReference type="ARBA" id="ARBA00022989"/>
    </source>
</evidence>
<evidence type="ECO:0000256" key="5">
    <source>
        <dbReference type="RuleBase" id="RU000687"/>
    </source>
</evidence>
<proteinExistence type="inferred from homology"/>
<dbReference type="InterPro" id="IPR038050">
    <property type="entry name" value="Neuro_actylchol_rec"/>
</dbReference>
<feature type="transmembrane region" description="Helical" evidence="5">
    <location>
        <begin position="286"/>
        <end position="306"/>
    </location>
</feature>
<dbReference type="GO" id="GO:0005230">
    <property type="term" value="F:extracellular ligand-gated monoatomic ion channel activity"/>
    <property type="evidence" value="ECO:0007669"/>
    <property type="project" value="InterPro"/>
</dbReference>
<feature type="region of interest" description="Disordered" evidence="6">
    <location>
        <begin position="354"/>
        <end position="376"/>
    </location>
</feature>
<evidence type="ECO:0000256" key="2">
    <source>
        <dbReference type="ARBA" id="ARBA00022692"/>
    </source>
</evidence>
<dbReference type="EMBL" id="CAJGYM010000236">
    <property type="protein sequence ID" value="CAD6200094.1"/>
    <property type="molecule type" value="Genomic_DNA"/>
</dbReference>
<feature type="compositionally biased region" description="Polar residues" evidence="6">
    <location>
        <begin position="367"/>
        <end position="376"/>
    </location>
</feature>
<evidence type="ECO:0000313" key="9">
    <source>
        <dbReference type="Proteomes" id="UP000835052"/>
    </source>
</evidence>
<dbReference type="InterPro" id="IPR036719">
    <property type="entry name" value="Neuro-gated_channel_TM_sf"/>
</dbReference>
<evidence type="ECO:0000313" key="8">
    <source>
        <dbReference type="EMBL" id="CAD6200094.1"/>
    </source>
</evidence>
<keyword evidence="5" id="KW-0813">Transport</keyword>
<keyword evidence="3 5" id="KW-1133">Transmembrane helix</keyword>
<organism evidence="8 9">
    <name type="scientific">Caenorhabditis auriculariae</name>
    <dbReference type="NCBI Taxonomy" id="2777116"/>
    <lineage>
        <taxon>Eukaryota</taxon>
        <taxon>Metazoa</taxon>
        <taxon>Ecdysozoa</taxon>
        <taxon>Nematoda</taxon>
        <taxon>Chromadorea</taxon>
        <taxon>Rhabditida</taxon>
        <taxon>Rhabditina</taxon>
        <taxon>Rhabditomorpha</taxon>
        <taxon>Rhabditoidea</taxon>
        <taxon>Rhabditidae</taxon>
        <taxon>Peloderinae</taxon>
        <taxon>Caenorhabditis</taxon>
    </lineage>
</organism>
<dbReference type="Proteomes" id="UP000835052">
    <property type="component" value="Unassembled WGS sequence"/>
</dbReference>
<dbReference type="PRINTS" id="PR00252">
    <property type="entry name" value="NRIONCHANNEL"/>
</dbReference>
<gene>
    <name evidence="8" type="ORF">CAUJ_LOCUS15993</name>
</gene>
<dbReference type="Gene3D" id="2.70.170.10">
    <property type="entry name" value="Neurotransmitter-gated ion-channel ligand-binding domain"/>
    <property type="match status" value="1"/>
</dbReference>
<dbReference type="GO" id="GO:0016020">
    <property type="term" value="C:membrane"/>
    <property type="evidence" value="ECO:0007669"/>
    <property type="project" value="UniProtKB-SubCell"/>
</dbReference>
<protein>
    <recommendedName>
        <fullName evidence="7">Neurotransmitter-gated ion-channel ligand-binding domain-containing protein</fullName>
    </recommendedName>
</protein>
<keyword evidence="2 5" id="KW-0812">Transmembrane</keyword>
<comment type="subcellular location">
    <subcellularLocation>
        <location evidence="1">Membrane</location>
        <topology evidence="1">Multi-pass membrane protein</topology>
    </subcellularLocation>
</comment>
<feature type="domain" description="Neurotransmitter-gated ion-channel ligand-binding" evidence="7">
    <location>
        <begin position="82"/>
        <end position="234"/>
    </location>
</feature>
<dbReference type="SUPFAM" id="SSF90112">
    <property type="entry name" value="Neurotransmitter-gated ion-channel transmembrane pore"/>
    <property type="match status" value="1"/>
</dbReference>
<dbReference type="Gene3D" id="1.20.58.390">
    <property type="entry name" value="Neurotransmitter-gated ion-channel transmembrane domain"/>
    <property type="match status" value="1"/>
</dbReference>
<sequence>MMLGVTLLDRRRNSWLYEKLKLREVRSEAVKRKWLFAKKIATGEDTWAKKIVEWRPWEKTRGVGRPKPRWRDDLRAVLVVGDLVSTLLNGYDKRSSPYNIRQETVIVNLTIPFMVLLAVKENDREADWLYSYTMLWYDERLRFNATEYNQTSVFIPDNELWVPPFFAYNTIEVKPAFGDFEAVEVNSNGLLQLRKTVYASLVCEVDVPRFPFDTQYCVIAFSSPAVPIEHCDMAPFIDRTTYLGGISGNSEFKYFNQTLASNNYSIAGQNYRAVIFIAHLKRYPTYYIVMVVIPTFFICVVTITGALVPLRQGESNDIVGLGLGSILALIFMLSIVADKLPKTPGLAWLGAEARDQRRPAERPKRSFSISLASLQK</sequence>
<evidence type="ECO:0000256" key="4">
    <source>
        <dbReference type="ARBA" id="ARBA00023136"/>
    </source>
</evidence>
<keyword evidence="9" id="KW-1185">Reference proteome</keyword>
<dbReference type="AlphaFoldDB" id="A0A8S1HVI5"/>
<dbReference type="CDD" id="cd18989">
    <property type="entry name" value="LGIC_ECD_cation"/>
    <property type="match status" value="1"/>
</dbReference>
<dbReference type="InterPro" id="IPR036734">
    <property type="entry name" value="Neur_chan_lig-bd_sf"/>
</dbReference>
<dbReference type="GO" id="GO:0004888">
    <property type="term" value="F:transmembrane signaling receptor activity"/>
    <property type="evidence" value="ECO:0007669"/>
    <property type="project" value="InterPro"/>
</dbReference>
<evidence type="ECO:0000256" key="1">
    <source>
        <dbReference type="ARBA" id="ARBA00004141"/>
    </source>
</evidence>
<dbReference type="SUPFAM" id="SSF63712">
    <property type="entry name" value="Nicotinic receptor ligand binding domain-like"/>
    <property type="match status" value="1"/>
</dbReference>
<dbReference type="InterPro" id="IPR006201">
    <property type="entry name" value="Neur_channel"/>
</dbReference>
<evidence type="ECO:0000256" key="6">
    <source>
        <dbReference type="SAM" id="MobiDB-lite"/>
    </source>
</evidence>
<accession>A0A8S1HVI5</accession>
<comment type="caution">
    <text evidence="8">The sequence shown here is derived from an EMBL/GenBank/DDBJ whole genome shotgun (WGS) entry which is preliminary data.</text>
</comment>
<dbReference type="Pfam" id="PF02931">
    <property type="entry name" value="Neur_chan_LBD"/>
    <property type="match status" value="1"/>
</dbReference>
<comment type="similarity">
    <text evidence="5">Belongs to the ligand-gated ion channel (TC 1.A.9) family.</text>
</comment>
<keyword evidence="4 5" id="KW-0472">Membrane</keyword>
<evidence type="ECO:0000259" key="7">
    <source>
        <dbReference type="Pfam" id="PF02931"/>
    </source>
</evidence>
<comment type="caution">
    <text evidence="5">Lacks conserved residue(s) required for the propagation of feature annotation.</text>
</comment>
<dbReference type="OrthoDB" id="5865219at2759"/>